<organism evidence="1 2">
    <name type="scientific">Lasiodiplodia theobromae</name>
    <dbReference type="NCBI Taxonomy" id="45133"/>
    <lineage>
        <taxon>Eukaryota</taxon>
        <taxon>Fungi</taxon>
        <taxon>Dikarya</taxon>
        <taxon>Ascomycota</taxon>
        <taxon>Pezizomycotina</taxon>
        <taxon>Dothideomycetes</taxon>
        <taxon>Dothideomycetes incertae sedis</taxon>
        <taxon>Botryosphaeriales</taxon>
        <taxon>Botryosphaeriaceae</taxon>
        <taxon>Lasiodiplodia</taxon>
    </lineage>
</organism>
<evidence type="ECO:0000313" key="1">
    <source>
        <dbReference type="EMBL" id="KAB2569196.1"/>
    </source>
</evidence>
<dbReference type="Proteomes" id="UP000325902">
    <property type="component" value="Unassembled WGS sequence"/>
</dbReference>
<feature type="non-terminal residue" evidence="1">
    <location>
        <position position="123"/>
    </location>
</feature>
<dbReference type="InterPro" id="IPR034660">
    <property type="entry name" value="DinB/YfiT-like"/>
</dbReference>
<proteinExistence type="predicted"/>
<protein>
    <submittedName>
        <fullName evidence="1">Uncharacterized protein</fullName>
    </submittedName>
</protein>
<evidence type="ECO:0000313" key="2">
    <source>
        <dbReference type="Proteomes" id="UP000325902"/>
    </source>
</evidence>
<keyword evidence="2" id="KW-1185">Reference proteome</keyword>
<accession>A0A5N5CV21</accession>
<gene>
    <name evidence="1" type="ORF">DBV05_g12126</name>
</gene>
<sequence>MAYSLYDTTVPLLIRGLKNTHALLQKAETWCKETNTPESDILHAKLAPDMNDFVFQVRVASITARNTALTADWAWIPSATQLADESSLAGLRACLQKDIAWLEGLTKADVDGQENRAFRFWTS</sequence>
<name>A0A5N5CV21_9PEZI</name>
<dbReference type="Gene3D" id="1.20.120.450">
    <property type="entry name" value="dinb family like domain"/>
    <property type="match status" value="1"/>
</dbReference>
<dbReference type="InterPro" id="IPR018531">
    <property type="entry name" value="DUF1993"/>
</dbReference>
<dbReference type="PANTHER" id="PTHR36922">
    <property type="entry name" value="BLL2446 PROTEIN"/>
    <property type="match status" value="1"/>
</dbReference>
<dbReference type="AlphaFoldDB" id="A0A5N5CV21"/>
<dbReference type="SUPFAM" id="SSF109854">
    <property type="entry name" value="DinB/YfiT-like putative metalloenzymes"/>
    <property type="match status" value="1"/>
</dbReference>
<dbReference type="PANTHER" id="PTHR36922:SF1">
    <property type="entry name" value="DUF1993 DOMAIN-CONTAINING PROTEIN"/>
    <property type="match status" value="1"/>
</dbReference>
<dbReference type="OrthoDB" id="3724345at2759"/>
<dbReference type="Pfam" id="PF09351">
    <property type="entry name" value="DUF1993"/>
    <property type="match status" value="1"/>
</dbReference>
<dbReference type="EMBL" id="VCHE01000216">
    <property type="protein sequence ID" value="KAB2569196.1"/>
    <property type="molecule type" value="Genomic_DNA"/>
</dbReference>
<reference evidence="1 2" key="1">
    <citation type="journal article" date="2019" name="Sci. Rep.">
        <title>A multi-omics analysis of the grapevine pathogen Lasiodiplodia theobromae reveals that temperature affects the expression of virulence- and pathogenicity-related genes.</title>
        <authorList>
            <person name="Felix C."/>
            <person name="Meneses R."/>
            <person name="Goncalves M.F.M."/>
            <person name="Tilleman L."/>
            <person name="Duarte A.S."/>
            <person name="Jorrin-Novo J.V."/>
            <person name="Van de Peer Y."/>
            <person name="Deforce D."/>
            <person name="Van Nieuwerburgh F."/>
            <person name="Esteves A.C."/>
            <person name="Alves A."/>
        </authorList>
    </citation>
    <scope>NUCLEOTIDE SEQUENCE [LARGE SCALE GENOMIC DNA]</scope>
    <source>
        <strain evidence="1 2">LA-SOL3</strain>
    </source>
</reference>
<comment type="caution">
    <text evidence="1">The sequence shown here is derived from an EMBL/GenBank/DDBJ whole genome shotgun (WGS) entry which is preliminary data.</text>
</comment>